<protein>
    <submittedName>
        <fullName evidence="1">Uncharacterized protein</fullName>
    </submittedName>
</protein>
<dbReference type="RefSeq" id="WP_151077565.1">
    <property type="nucleotide sequence ID" value="NZ_CP047647.1"/>
</dbReference>
<comment type="caution">
    <text evidence="1">The sequence shown here is derived from an EMBL/GenBank/DDBJ whole genome shotgun (WGS) entry which is preliminary data.</text>
</comment>
<accession>A0A7L4ZVZ3</accession>
<dbReference type="EMBL" id="VTWU01000001">
    <property type="protein sequence ID" value="KAA9339864.1"/>
    <property type="molecule type" value="Genomic_DNA"/>
</dbReference>
<gene>
    <name evidence="1" type="ORF">F0P96_04405</name>
</gene>
<reference evidence="1 2" key="1">
    <citation type="submission" date="2019-09" db="EMBL/GenBank/DDBJ databases">
        <title>Genome sequence of Hymenobacter sp. M3.</title>
        <authorList>
            <person name="Srinivasan S."/>
        </authorList>
    </citation>
    <scope>NUCLEOTIDE SEQUENCE [LARGE SCALE GENOMIC DNA]</scope>
    <source>
        <strain evidence="1 2">M3</strain>
    </source>
</reference>
<organism evidence="1 2">
    <name type="scientific">Hymenobacter busanensis</name>
    <dbReference type="NCBI Taxonomy" id="2607656"/>
    <lineage>
        <taxon>Bacteria</taxon>
        <taxon>Pseudomonadati</taxon>
        <taxon>Bacteroidota</taxon>
        <taxon>Cytophagia</taxon>
        <taxon>Cytophagales</taxon>
        <taxon>Hymenobacteraceae</taxon>
        <taxon>Hymenobacter</taxon>
    </lineage>
</organism>
<proteinExistence type="predicted"/>
<evidence type="ECO:0000313" key="2">
    <source>
        <dbReference type="Proteomes" id="UP000326380"/>
    </source>
</evidence>
<keyword evidence="2" id="KW-1185">Reference proteome</keyword>
<name>A0A7L4ZVZ3_9BACT</name>
<dbReference type="Proteomes" id="UP000326380">
    <property type="component" value="Unassembled WGS sequence"/>
</dbReference>
<dbReference type="AlphaFoldDB" id="A0A7L4ZVZ3"/>
<sequence>MANGLFTGLITQVKEPRPLPASSFTIPPVVKEWVKTGVQGAINGTQDALQEKYMQTESGKRAVNAGAWAWLENKWYVFAGLGALITGLIVALVVKRK</sequence>
<evidence type="ECO:0000313" key="1">
    <source>
        <dbReference type="EMBL" id="KAA9339864.1"/>
    </source>
</evidence>